<gene>
    <name evidence="2" type="ORF">SPRG_01114</name>
</gene>
<dbReference type="VEuPathDB" id="FungiDB:SPRG_01114"/>
<dbReference type="STRING" id="695850.A0A067D0L9"/>
<evidence type="ECO:0000256" key="1">
    <source>
        <dbReference type="ARBA" id="ARBA00022898"/>
    </source>
</evidence>
<evidence type="ECO:0000313" key="3">
    <source>
        <dbReference type="Proteomes" id="UP000030745"/>
    </source>
</evidence>
<dbReference type="OrthoDB" id="5978656at2759"/>
<reference evidence="2 3" key="1">
    <citation type="journal article" date="2013" name="PLoS Genet.">
        <title>Distinctive expansion of potential virulence genes in the genome of the oomycete fish pathogen Saprolegnia parasitica.</title>
        <authorList>
            <person name="Jiang R.H."/>
            <person name="de Bruijn I."/>
            <person name="Haas B.J."/>
            <person name="Belmonte R."/>
            <person name="Lobach L."/>
            <person name="Christie J."/>
            <person name="van den Ackerveken G."/>
            <person name="Bottin A."/>
            <person name="Bulone V."/>
            <person name="Diaz-Moreno S.M."/>
            <person name="Dumas B."/>
            <person name="Fan L."/>
            <person name="Gaulin E."/>
            <person name="Govers F."/>
            <person name="Grenville-Briggs L.J."/>
            <person name="Horner N.R."/>
            <person name="Levin J.Z."/>
            <person name="Mammella M."/>
            <person name="Meijer H.J."/>
            <person name="Morris P."/>
            <person name="Nusbaum C."/>
            <person name="Oome S."/>
            <person name="Phillips A.J."/>
            <person name="van Rooyen D."/>
            <person name="Rzeszutek E."/>
            <person name="Saraiva M."/>
            <person name="Secombes C.J."/>
            <person name="Seidl M.F."/>
            <person name="Snel B."/>
            <person name="Stassen J.H."/>
            <person name="Sykes S."/>
            <person name="Tripathy S."/>
            <person name="van den Berg H."/>
            <person name="Vega-Arreguin J.C."/>
            <person name="Wawra S."/>
            <person name="Young S.K."/>
            <person name="Zeng Q."/>
            <person name="Dieguez-Uribeondo J."/>
            <person name="Russ C."/>
            <person name="Tyler B.M."/>
            <person name="van West P."/>
        </authorList>
    </citation>
    <scope>NUCLEOTIDE SEQUENCE [LARGE SCALE GENOMIC DNA]</scope>
    <source>
        <strain evidence="2 3">CBS 223.65</strain>
    </source>
</reference>
<sequence>MLSPKSAAFLYIRDVARQGTVRVQPSIVSHGYGGGYGAEFGFLGTLDYSAWLAVPASLAFHAAMGGKALMARNHELCVRAAKTVAAAWETSLLVDDPQLVGSFCVVLLPPRLFPFPLTPANTTLLTQALVTLHLLLRRDYAIEAMCILCDPTTPGVRIAAQMYNEASDYDKLSAAVLDLIARSDVTY</sequence>
<name>A0A067D0L9_SAPPC</name>
<dbReference type="AlphaFoldDB" id="A0A067D0L9"/>
<protein>
    <submittedName>
        <fullName evidence="2">Uncharacterized protein</fullName>
    </submittedName>
</protein>
<accession>A0A067D0L9</accession>
<keyword evidence="1" id="KW-0663">Pyridoxal phosphate</keyword>
<proteinExistence type="predicted"/>
<dbReference type="KEGG" id="spar:SPRG_01114"/>
<dbReference type="RefSeq" id="XP_012194703.1">
    <property type="nucleotide sequence ID" value="XM_012339313.1"/>
</dbReference>
<dbReference type="GeneID" id="24123724"/>
<dbReference type="PANTHER" id="PTHR43092:SF2">
    <property type="entry name" value="HERCYNYLCYSTEINE SULFOXIDE LYASE"/>
    <property type="match status" value="1"/>
</dbReference>
<dbReference type="EMBL" id="KK583190">
    <property type="protein sequence ID" value="KDO35050.1"/>
    <property type="molecule type" value="Genomic_DNA"/>
</dbReference>
<dbReference type="SUPFAM" id="SSF53383">
    <property type="entry name" value="PLP-dependent transferases"/>
    <property type="match status" value="1"/>
</dbReference>
<keyword evidence="3" id="KW-1185">Reference proteome</keyword>
<dbReference type="Proteomes" id="UP000030745">
    <property type="component" value="Unassembled WGS sequence"/>
</dbReference>
<dbReference type="InterPro" id="IPR015424">
    <property type="entry name" value="PyrdxlP-dep_Trfase"/>
</dbReference>
<evidence type="ECO:0000313" key="2">
    <source>
        <dbReference type="EMBL" id="KDO35050.1"/>
    </source>
</evidence>
<dbReference type="PANTHER" id="PTHR43092">
    <property type="entry name" value="L-CYSTEINE DESULFHYDRASE"/>
    <property type="match status" value="1"/>
</dbReference>
<organism evidence="2 3">
    <name type="scientific">Saprolegnia parasitica (strain CBS 223.65)</name>
    <dbReference type="NCBI Taxonomy" id="695850"/>
    <lineage>
        <taxon>Eukaryota</taxon>
        <taxon>Sar</taxon>
        <taxon>Stramenopiles</taxon>
        <taxon>Oomycota</taxon>
        <taxon>Saprolegniomycetes</taxon>
        <taxon>Saprolegniales</taxon>
        <taxon>Saprolegniaceae</taxon>
        <taxon>Saprolegnia</taxon>
    </lineage>
</organism>